<protein>
    <submittedName>
        <fullName evidence="1">Thermostable hemolysin</fullName>
    </submittedName>
</protein>
<dbReference type="EMBL" id="CP018799">
    <property type="protein sequence ID" value="ATX79354.1"/>
    <property type="molecule type" value="Genomic_DNA"/>
</dbReference>
<dbReference type="AlphaFoldDB" id="A0A2K8L317"/>
<dbReference type="RefSeq" id="WP_100277257.1">
    <property type="nucleotide sequence ID" value="NZ_CP018799.1"/>
</dbReference>
<gene>
    <name evidence="1" type="ORF">Ga0123461_0934</name>
</gene>
<dbReference type="KEGG" id="maes:Ga0123461_0934"/>
<sequence>MFEVLHKGHSSYGPATEFVRENFHRTYGADVRTFMPNFIRIKDRHDHTKAVVGYRDAADGPLYLEKYMDEPIELAISRYLATPVDRSEIVEVGNLAEARPGDARLAIIGATSFFHTAGFRWVAFTGVTRLRNAFVRLGMSPKQLLEADQRRLPEEEVKQWGRYYDDGDPVICFGSIQEGHDNLQELWAALRDTWAAAEEEGEKIARIKKYT</sequence>
<dbReference type="Pfam" id="PF12261">
    <property type="entry name" value="T_hemolysin"/>
    <property type="match status" value="1"/>
</dbReference>
<organism evidence="1 2">
    <name type="scientific">Mariprofundus aestuarium</name>
    <dbReference type="NCBI Taxonomy" id="1921086"/>
    <lineage>
        <taxon>Bacteria</taxon>
        <taxon>Pseudomonadati</taxon>
        <taxon>Pseudomonadota</taxon>
        <taxon>Candidatius Mariprofundia</taxon>
        <taxon>Mariprofundales</taxon>
        <taxon>Mariprofundaceae</taxon>
        <taxon>Mariprofundus</taxon>
    </lineage>
</organism>
<evidence type="ECO:0000313" key="1">
    <source>
        <dbReference type="EMBL" id="ATX79354.1"/>
    </source>
</evidence>
<accession>A0A2K8L317</accession>
<dbReference type="InterPro" id="IPR022050">
    <property type="entry name" value="T_hemolysin"/>
</dbReference>
<proteinExistence type="predicted"/>
<reference evidence="1 2" key="1">
    <citation type="submission" date="2016-12" db="EMBL/GenBank/DDBJ databases">
        <title>Isolation and genomic insights into novel planktonic Zetaproteobacteria from stratified waters of the Chesapeake Bay.</title>
        <authorList>
            <person name="McAllister S.M."/>
            <person name="Kato S."/>
            <person name="Chan C.S."/>
            <person name="Chiu B.K."/>
            <person name="Field E.K."/>
        </authorList>
    </citation>
    <scope>NUCLEOTIDE SEQUENCE [LARGE SCALE GENOMIC DNA]</scope>
    <source>
        <strain evidence="1 2">CP-5</strain>
    </source>
</reference>
<keyword evidence="2" id="KW-1185">Reference proteome</keyword>
<dbReference type="Proteomes" id="UP000231701">
    <property type="component" value="Chromosome"/>
</dbReference>
<name>A0A2K8L317_MARES</name>
<evidence type="ECO:0000313" key="2">
    <source>
        <dbReference type="Proteomes" id="UP000231701"/>
    </source>
</evidence>
<dbReference type="OrthoDB" id="7432757at2"/>